<keyword evidence="16" id="KW-1185">Reference proteome</keyword>
<comment type="caution">
    <text evidence="15">The sequence shown here is derived from an EMBL/GenBank/DDBJ whole genome shotgun (WGS) entry which is preliminary data.</text>
</comment>
<evidence type="ECO:0000313" key="16">
    <source>
        <dbReference type="Proteomes" id="UP001370490"/>
    </source>
</evidence>
<dbReference type="InterPro" id="IPR000222">
    <property type="entry name" value="PP2C_BS"/>
</dbReference>
<feature type="domain" description="PPM-type phosphatase" evidence="14">
    <location>
        <begin position="111"/>
        <end position="362"/>
    </location>
</feature>
<comment type="similarity">
    <text evidence="3 12">Belongs to the PP2C family.</text>
</comment>
<dbReference type="PROSITE" id="PS01032">
    <property type="entry name" value="PPM_1"/>
    <property type="match status" value="1"/>
</dbReference>
<dbReference type="Gene3D" id="3.60.40.10">
    <property type="entry name" value="PPM-type phosphatase domain"/>
    <property type="match status" value="1"/>
</dbReference>
<comment type="catalytic activity">
    <reaction evidence="10">
        <text>O-phospho-L-seryl-[protein] + H2O = L-seryl-[protein] + phosphate</text>
        <dbReference type="Rhea" id="RHEA:20629"/>
        <dbReference type="Rhea" id="RHEA-COMP:9863"/>
        <dbReference type="Rhea" id="RHEA-COMP:11604"/>
        <dbReference type="ChEBI" id="CHEBI:15377"/>
        <dbReference type="ChEBI" id="CHEBI:29999"/>
        <dbReference type="ChEBI" id="CHEBI:43474"/>
        <dbReference type="ChEBI" id="CHEBI:83421"/>
        <dbReference type="EC" id="3.1.3.16"/>
    </reaction>
</comment>
<feature type="compositionally biased region" description="Low complexity" evidence="13">
    <location>
        <begin position="57"/>
        <end position="69"/>
    </location>
</feature>
<dbReference type="GO" id="GO:0004722">
    <property type="term" value="F:protein serine/threonine phosphatase activity"/>
    <property type="evidence" value="ECO:0007669"/>
    <property type="project" value="UniProtKB-EC"/>
</dbReference>
<reference evidence="15 16" key="1">
    <citation type="submission" date="2023-12" db="EMBL/GenBank/DDBJ databases">
        <title>A high-quality genome assembly for Dillenia turbinata (Dilleniales).</title>
        <authorList>
            <person name="Chanderbali A."/>
        </authorList>
    </citation>
    <scope>NUCLEOTIDE SEQUENCE [LARGE SCALE GENOMIC DNA]</scope>
    <source>
        <strain evidence="15">LSX21</strain>
        <tissue evidence="15">Leaf</tissue>
    </source>
</reference>
<keyword evidence="6 12" id="KW-0378">Hydrolase</keyword>
<evidence type="ECO:0000256" key="5">
    <source>
        <dbReference type="ARBA" id="ARBA00022723"/>
    </source>
</evidence>
<dbReference type="SUPFAM" id="SSF81606">
    <property type="entry name" value="PP2C-like"/>
    <property type="match status" value="1"/>
</dbReference>
<keyword evidence="9" id="KW-0464">Manganese</keyword>
<evidence type="ECO:0000256" key="2">
    <source>
        <dbReference type="ARBA" id="ARBA00001946"/>
    </source>
</evidence>
<evidence type="ECO:0000256" key="3">
    <source>
        <dbReference type="ARBA" id="ARBA00006702"/>
    </source>
</evidence>
<evidence type="ECO:0000256" key="11">
    <source>
        <dbReference type="ARBA" id="ARBA00048336"/>
    </source>
</evidence>
<keyword evidence="5" id="KW-0479">Metal-binding</keyword>
<gene>
    <name evidence="15" type="ORF">RJ641_035890</name>
</gene>
<dbReference type="InterPro" id="IPR001932">
    <property type="entry name" value="PPM-type_phosphatase-like_dom"/>
</dbReference>
<dbReference type="EMBL" id="JBAMMX010000009">
    <property type="protein sequence ID" value="KAK6932996.1"/>
    <property type="molecule type" value="Genomic_DNA"/>
</dbReference>
<dbReference type="SMART" id="SM00332">
    <property type="entry name" value="PP2Cc"/>
    <property type="match status" value="1"/>
</dbReference>
<organism evidence="15 16">
    <name type="scientific">Dillenia turbinata</name>
    <dbReference type="NCBI Taxonomy" id="194707"/>
    <lineage>
        <taxon>Eukaryota</taxon>
        <taxon>Viridiplantae</taxon>
        <taxon>Streptophyta</taxon>
        <taxon>Embryophyta</taxon>
        <taxon>Tracheophyta</taxon>
        <taxon>Spermatophyta</taxon>
        <taxon>Magnoliopsida</taxon>
        <taxon>eudicotyledons</taxon>
        <taxon>Gunneridae</taxon>
        <taxon>Pentapetalae</taxon>
        <taxon>Dilleniales</taxon>
        <taxon>Dilleniaceae</taxon>
        <taxon>Dillenia</taxon>
    </lineage>
</organism>
<keyword evidence="7" id="KW-0460">Magnesium</keyword>
<dbReference type="PANTHER" id="PTHR47992">
    <property type="entry name" value="PROTEIN PHOSPHATASE"/>
    <property type="match status" value="1"/>
</dbReference>
<evidence type="ECO:0000256" key="7">
    <source>
        <dbReference type="ARBA" id="ARBA00022842"/>
    </source>
</evidence>
<dbReference type="GO" id="GO:0046872">
    <property type="term" value="F:metal ion binding"/>
    <property type="evidence" value="ECO:0007669"/>
    <property type="project" value="UniProtKB-KW"/>
</dbReference>
<name>A0AAN8VNT0_9MAGN</name>
<feature type="non-terminal residue" evidence="15">
    <location>
        <position position="377"/>
    </location>
</feature>
<evidence type="ECO:0000256" key="10">
    <source>
        <dbReference type="ARBA" id="ARBA00047761"/>
    </source>
</evidence>
<dbReference type="InterPro" id="IPR015655">
    <property type="entry name" value="PP2C"/>
</dbReference>
<evidence type="ECO:0000256" key="12">
    <source>
        <dbReference type="RuleBase" id="RU003465"/>
    </source>
</evidence>
<comment type="cofactor">
    <cofactor evidence="1">
        <name>Mn(2+)</name>
        <dbReference type="ChEBI" id="CHEBI:29035"/>
    </cofactor>
</comment>
<accession>A0AAN8VNT0</accession>
<evidence type="ECO:0000313" key="15">
    <source>
        <dbReference type="EMBL" id="KAK6932996.1"/>
    </source>
</evidence>
<comment type="cofactor">
    <cofactor evidence="2">
        <name>Mg(2+)</name>
        <dbReference type="ChEBI" id="CHEBI:18420"/>
    </cofactor>
</comment>
<evidence type="ECO:0000256" key="8">
    <source>
        <dbReference type="ARBA" id="ARBA00022912"/>
    </source>
</evidence>
<dbReference type="GO" id="GO:0009738">
    <property type="term" value="P:abscisic acid-activated signaling pathway"/>
    <property type="evidence" value="ECO:0007669"/>
    <property type="project" value="UniProtKB-ARBA"/>
</dbReference>
<dbReference type="Pfam" id="PF00481">
    <property type="entry name" value="PP2C"/>
    <property type="match status" value="1"/>
</dbReference>
<proteinExistence type="inferred from homology"/>
<sequence>MTFTKSVSSPEILKLAFHGGASSPSTAPSSPSKSSTLPPPPQLLSPLKLSISGKEGSVSSTSSSSSTTSPTLLKRKRPARIDVPMMSFNCFAAPSPVVKDRLDVVEEQGDGYSVCCKRGRRGPMEDRFSARVDLEGDSKKAFFGVFDGHGGPKAAEFAVKNMEKNIMDEAKRRGEEELEDVLKQGYLTTDADFLREDVNGGTCCVTALIYKGNLVVSNAGDCRAVMCRGGVAEALTTDHRPSRKDERSRIESLGGYVDCCNWVWRIHGSLAVSRAIGDRHLKQWVIAEPETKILRIQQDYEFLILASDGLWDQVSNQEAVDVVRTLCIGVDKPDPFSACKKLIDLSAKRGSTDDISVMKWLIKVNFRLKFVTLHDNG</sequence>
<dbReference type="Proteomes" id="UP001370490">
    <property type="component" value="Unassembled WGS sequence"/>
</dbReference>
<dbReference type="FunFam" id="3.60.40.10:FF:000044">
    <property type="entry name" value="probable protein phosphatase 2C 25"/>
    <property type="match status" value="1"/>
</dbReference>
<dbReference type="AlphaFoldDB" id="A0AAN8VNT0"/>
<comment type="catalytic activity">
    <reaction evidence="11">
        <text>O-phospho-L-threonyl-[protein] + H2O = L-threonyl-[protein] + phosphate</text>
        <dbReference type="Rhea" id="RHEA:47004"/>
        <dbReference type="Rhea" id="RHEA-COMP:11060"/>
        <dbReference type="Rhea" id="RHEA-COMP:11605"/>
        <dbReference type="ChEBI" id="CHEBI:15377"/>
        <dbReference type="ChEBI" id="CHEBI:30013"/>
        <dbReference type="ChEBI" id="CHEBI:43474"/>
        <dbReference type="ChEBI" id="CHEBI:61977"/>
        <dbReference type="EC" id="3.1.3.16"/>
    </reaction>
</comment>
<evidence type="ECO:0000256" key="13">
    <source>
        <dbReference type="SAM" id="MobiDB-lite"/>
    </source>
</evidence>
<dbReference type="InterPro" id="IPR036457">
    <property type="entry name" value="PPM-type-like_dom_sf"/>
</dbReference>
<dbReference type="EC" id="3.1.3.16" evidence="4"/>
<evidence type="ECO:0000256" key="6">
    <source>
        <dbReference type="ARBA" id="ARBA00022801"/>
    </source>
</evidence>
<feature type="region of interest" description="Disordered" evidence="13">
    <location>
        <begin position="17"/>
        <end position="78"/>
    </location>
</feature>
<protein>
    <recommendedName>
        <fullName evidence="4">protein-serine/threonine phosphatase</fullName>
        <ecNumber evidence="4">3.1.3.16</ecNumber>
    </recommendedName>
</protein>
<dbReference type="PROSITE" id="PS51746">
    <property type="entry name" value="PPM_2"/>
    <property type="match status" value="1"/>
</dbReference>
<evidence type="ECO:0000256" key="1">
    <source>
        <dbReference type="ARBA" id="ARBA00001936"/>
    </source>
</evidence>
<evidence type="ECO:0000256" key="4">
    <source>
        <dbReference type="ARBA" id="ARBA00013081"/>
    </source>
</evidence>
<evidence type="ECO:0000256" key="9">
    <source>
        <dbReference type="ARBA" id="ARBA00023211"/>
    </source>
</evidence>
<dbReference type="CDD" id="cd00143">
    <property type="entry name" value="PP2Cc"/>
    <property type="match status" value="1"/>
</dbReference>
<evidence type="ECO:0000259" key="14">
    <source>
        <dbReference type="PROSITE" id="PS51746"/>
    </source>
</evidence>
<feature type="compositionally biased region" description="Low complexity" evidence="13">
    <location>
        <begin position="21"/>
        <end position="36"/>
    </location>
</feature>
<keyword evidence="8 12" id="KW-0904">Protein phosphatase</keyword>